<dbReference type="SFLD" id="SFLDF00556">
    <property type="entry name" value="4R-hydroxyproline_betaine_2-ep"/>
    <property type="match status" value="1"/>
</dbReference>
<gene>
    <name evidence="7" type="ORF">HU738_017375</name>
    <name evidence="6" type="ORF">HU738_18965</name>
</gene>
<evidence type="ECO:0000259" key="5">
    <source>
        <dbReference type="SMART" id="SM00922"/>
    </source>
</evidence>
<keyword evidence="3" id="KW-0479">Metal-binding</keyword>
<feature type="domain" description="Mandelate racemase/muconate lactonizing enzyme C-terminal" evidence="5">
    <location>
        <begin position="142"/>
        <end position="237"/>
    </location>
</feature>
<protein>
    <submittedName>
        <fullName evidence="6">Mandelate racemase/muconate lactonizing enzyme family protein</fullName>
    </submittedName>
</protein>
<dbReference type="InterPro" id="IPR034593">
    <property type="entry name" value="DgoD-like"/>
</dbReference>
<dbReference type="Pfam" id="PF13378">
    <property type="entry name" value="MR_MLE_C"/>
    <property type="match status" value="1"/>
</dbReference>
<dbReference type="SUPFAM" id="SSF54826">
    <property type="entry name" value="Enolase N-terminal domain-like"/>
    <property type="match status" value="1"/>
</dbReference>
<reference evidence="7" key="3">
    <citation type="submission" date="2021-06" db="EMBL/GenBank/DDBJ databases">
        <title>Updating the genus Pseudomonas: Description of 43 new species and partition of the Pseudomonas putida group.</title>
        <authorList>
            <person name="Girard L."/>
            <person name="Lood C."/>
            <person name="Vandamme P."/>
            <person name="Rokni-Zadeh H."/>
            <person name="Van Noort V."/>
            <person name="Hofte M."/>
            <person name="Lavigne R."/>
            <person name="De Mot R."/>
        </authorList>
    </citation>
    <scope>NUCLEOTIDE SEQUENCE</scope>
    <source>
        <strain evidence="7">RW4S2</strain>
    </source>
</reference>
<reference evidence="6 8" key="1">
    <citation type="journal article" date="2020" name="Microorganisms">
        <title>Reliable Identification of Environmental Pseudomonas Isolates Using the rpoD Gene.</title>
        <authorList>
            <consortium name="The Broad Institute Genome Sequencing Platform"/>
            <person name="Girard L."/>
            <person name="Lood C."/>
            <person name="Rokni-Zadeh H."/>
            <person name="van Noort V."/>
            <person name="Lavigne R."/>
            <person name="De Mot R."/>
        </authorList>
    </citation>
    <scope>NUCLEOTIDE SEQUENCE</scope>
    <source>
        <strain evidence="6 8">RW4S2</strain>
    </source>
</reference>
<dbReference type="EMBL" id="JABWRP010000017">
    <property type="protein sequence ID" value="MBC3472642.1"/>
    <property type="molecule type" value="Genomic_DNA"/>
</dbReference>
<comment type="cofactor">
    <cofactor evidence="1">
        <name>Mg(2+)</name>
        <dbReference type="ChEBI" id="CHEBI:18420"/>
    </cofactor>
</comment>
<dbReference type="InterPro" id="IPR013342">
    <property type="entry name" value="Mandelate_racemase_C"/>
</dbReference>
<evidence type="ECO:0000256" key="3">
    <source>
        <dbReference type="ARBA" id="ARBA00022723"/>
    </source>
</evidence>
<keyword evidence="8" id="KW-1185">Reference proteome</keyword>
<dbReference type="InterPro" id="IPR013341">
    <property type="entry name" value="Mandelate_racemase_N_dom"/>
</dbReference>
<evidence type="ECO:0000313" key="8">
    <source>
        <dbReference type="Proteomes" id="UP000628137"/>
    </source>
</evidence>
<evidence type="ECO:0000313" key="6">
    <source>
        <dbReference type="EMBL" id="MBC3472642.1"/>
    </source>
</evidence>
<dbReference type="InterPro" id="IPR036849">
    <property type="entry name" value="Enolase-like_C_sf"/>
</dbReference>
<dbReference type="SUPFAM" id="SSF51604">
    <property type="entry name" value="Enolase C-terminal domain-like"/>
    <property type="match status" value="1"/>
</dbReference>
<proteinExistence type="inferred from homology"/>
<dbReference type="PANTHER" id="PTHR48080:SF3">
    <property type="entry name" value="ENOLASE SUPERFAMILY MEMBER DDB_G0284701"/>
    <property type="match status" value="1"/>
</dbReference>
<sequence>MKIREIHIYAHDLPVKNPPRVMSSGTVWSLDTTLVRIVSDDGLEGWGETCPVGSTYAESFAGGARAALIEMAPGLIGTELWPVSLHRKMDSLLNGHHYAKAAIDIAAHDLIGKKLGVRVSELLGGALTENVPTYYSTGVGDPDEIAKIAKERVKEGYPRIQIKLGGRSVEADIETLHKVWEVVRGSGVRLAADGNRGWNTRDVIRLSRECSAIPFILEQPCNTIEELSVLRQVVNHPIYMDENGINLSTVITAAGTGLVDGFGMKVTRIGGLHQMRTFRDICSARNLPHTSDDAWGGDIIAAACVHLGSTVRPDLNEGAWIASPYIEGHYDEAAGLKIQNGHIPLPKGPGLGVIPDKEQFGNPVASY</sequence>
<dbReference type="PANTHER" id="PTHR48080">
    <property type="entry name" value="D-GALACTONATE DEHYDRATASE-RELATED"/>
    <property type="match status" value="1"/>
</dbReference>
<name>A0A923GLN3_9PSED</name>
<dbReference type="EMBL" id="JABWRP020000013">
    <property type="protein sequence ID" value="MBV4542821.1"/>
    <property type="molecule type" value="Genomic_DNA"/>
</dbReference>
<evidence type="ECO:0000256" key="4">
    <source>
        <dbReference type="ARBA" id="ARBA00022842"/>
    </source>
</evidence>
<evidence type="ECO:0000256" key="2">
    <source>
        <dbReference type="ARBA" id="ARBA00008031"/>
    </source>
</evidence>
<dbReference type="RefSeq" id="WP_186603651.1">
    <property type="nucleotide sequence ID" value="NZ_JABWRP020000013.1"/>
</dbReference>
<dbReference type="InterPro" id="IPR034622">
    <property type="entry name" value="4R-hPro_betaine_2-epimerase"/>
</dbReference>
<dbReference type="Gene3D" id="3.20.20.120">
    <property type="entry name" value="Enolase-like C-terminal domain"/>
    <property type="match status" value="1"/>
</dbReference>
<dbReference type="GO" id="GO:0046872">
    <property type="term" value="F:metal ion binding"/>
    <property type="evidence" value="ECO:0007669"/>
    <property type="project" value="UniProtKB-KW"/>
</dbReference>
<dbReference type="Pfam" id="PF02746">
    <property type="entry name" value="MR_MLE_N"/>
    <property type="match status" value="1"/>
</dbReference>
<dbReference type="SFLD" id="SFLDG00180">
    <property type="entry name" value="muconate_cycloisomerase"/>
    <property type="match status" value="1"/>
</dbReference>
<reference evidence="6" key="2">
    <citation type="submission" date="2020-07" db="EMBL/GenBank/DDBJ databases">
        <authorList>
            <person name="Lood C."/>
            <person name="Girard L."/>
        </authorList>
    </citation>
    <scope>NUCLEOTIDE SEQUENCE</scope>
    <source>
        <strain evidence="6">RW4S2</strain>
    </source>
</reference>
<organism evidence="6">
    <name type="scientific">Pseudomonas vlassakiae</name>
    <dbReference type="NCBI Taxonomy" id="485888"/>
    <lineage>
        <taxon>Bacteria</taxon>
        <taxon>Pseudomonadati</taxon>
        <taxon>Pseudomonadota</taxon>
        <taxon>Gammaproteobacteria</taxon>
        <taxon>Pseudomonadales</taxon>
        <taxon>Pseudomonadaceae</taxon>
        <taxon>Pseudomonas</taxon>
    </lineage>
</organism>
<dbReference type="Proteomes" id="UP000628137">
    <property type="component" value="Unassembled WGS sequence"/>
</dbReference>
<dbReference type="SMART" id="SM00922">
    <property type="entry name" value="MR_MLE"/>
    <property type="match status" value="1"/>
</dbReference>
<evidence type="ECO:0000256" key="1">
    <source>
        <dbReference type="ARBA" id="ARBA00001946"/>
    </source>
</evidence>
<dbReference type="GO" id="GO:0006579">
    <property type="term" value="P:amino-acid betaine catabolic process"/>
    <property type="evidence" value="ECO:0007669"/>
    <property type="project" value="InterPro"/>
</dbReference>
<comment type="similarity">
    <text evidence="2">Belongs to the mandelate racemase/muconate lactonizing enzyme family.</text>
</comment>
<dbReference type="Gene3D" id="3.30.390.10">
    <property type="entry name" value="Enolase-like, N-terminal domain"/>
    <property type="match status" value="1"/>
</dbReference>
<dbReference type="InterPro" id="IPR029065">
    <property type="entry name" value="Enolase_C-like"/>
</dbReference>
<dbReference type="InterPro" id="IPR029017">
    <property type="entry name" value="Enolase-like_N"/>
</dbReference>
<dbReference type="AlphaFoldDB" id="A0A923GLN3"/>
<dbReference type="GO" id="GO:0016855">
    <property type="term" value="F:racemase and epimerase activity, acting on amino acids and derivatives"/>
    <property type="evidence" value="ECO:0007669"/>
    <property type="project" value="InterPro"/>
</dbReference>
<keyword evidence="4" id="KW-0460">Magnesium</keyword>
<dbReference type="FunFam" id="3.30.390.10:FF:000009">
    <property type="entry name" value="Hydrophobic dipeptide epimerase"/>
    <property type="match status" value="1"/>
</dbReference>
<evidence type="ECO:0000313" key="7">
    <source>
        <dbReference type="EMBL" id="MBV4542821.1"/>
    </source>
</evidence>
<dbReference type="SFLD" id="SFLDS00001">
    <property type="entry name" value="Enolase"/>
    <property type="match status" value="1"/>
</dbReference>
<accession>A0A923GLN3</accession>
<comment type="caution">
    <text evidence="6">The sequence shown here is derived from an EMBL/GenBank/DDBJ whole genome shotgun (WGS) entry which is preliminary data.</text>
</comment>